<dbReference type="Proteomes" id="UP001207468">
    <property type="component" value="Unassembled WGS sequence"/>
</dbReference>
<organism evidence="1 2">
    <name type="scientific">Russula earlei</name>
    <dbReference type="NCBI Taxonomy" id="71964"/>
    <lineage>
        <taxon>Eukaryota</taxon>
        <taxon>Fungi</taxon>
        <taxon>Dikarya</taxon>
        <taxon>Basidiomycota</taxon>
        <taxon>Agaricomycotina</taxon>
        <taxon>Agaricomycetes</taxon>
        <taxon>Russulales</taxon>
        <taxon>Russulaceae</taxon>
        <taxon>Russula</taxon>
    </lineage>
</organism>
<comment type="caution">
    <text evidence="1">The sequence shown here is derived from an EMBL/GenBank/DDBJ whole genome shotgun (WGS) entry which is preliminary data.</text>
</comment>
<sequence>MSTNLITVALNRLQAGTARVEFVHKPYIDWPYPRPSPHSPTGSLGGSAHATGVSPFRVAVLDSSFNPPTLAHRALALLPSAASSTDARLLLLSVRNADKTPRPGDASPTQRVEMMVLLAREISAAVGLVDAPAFVQKAELLRAALPIAAQLIFVQGIDTLERFLQPRYYGDGSTQAMRAALRRFFAPDGEDSRVICARRVIDLEDSHDESTILEAAQEWVQSGRINIVDLDPDLQKFSSSGVRAKIWARDNSWRGMVPDCITQYIDERSLYRDLT</sequence>
<gene>
    <name evidence="1" type="ORF">F5148DRAFT_1369412</name>
</gene>
<protein>
    <submittedName>
        <fullName evidence="1">Nucleotidylyl transferase</fullName>
    </submittedName>
</protein>
<dbReference type="EMBL" id="JAGFNK010000206">
    <property type="protein sequence ID" value="KAI9458778.1"/>
    <property type="molecule type" value="Genomic_DNA"/>
</dbReference>
<name>A0ACC0U260_9AGAM</name>
<evidence type="ECO:0000313" key="1">
    <source>
        <dbReference type="EMBL" id="KAI9458778.1"/>
    </source>
</evidence>
<proteinExistence type="predicted"/>
<accession>A0ACC0U260</accession>
<reference evidence="1" key="1">
    <citation type="submission" date="2021-03" db="EMBL/GenBank/DDBJ databases">
        <title>Evolutionary priming and transition to the ectomycorrhizal habit in an iconic lineage of mushroom-forming fungi: is preadaptation a requirement?</title>
        <authorList>
            <consortium name="DOE Joint Genome Institute"/>
            <person name="Looney B.P."/>
            <person name="Miyauchi S."/>
            <person name="Morin E."/>
            <person name="Drula E."/>
            <person name="Courty P.E."/>
            <person name="Chicoki N."/>
            <person name="Fauchery L."/>
            <person name="Kohler A."/>
            <person name="Kuo A."/>
            <person name="LaButti K."/>
            <person name="Pangilinan J."/>
            <person name="Lipzen A."/>
            <person name="Riley R."/>
            <person name="Andreopoulos W."/>
            <person name="He G."/>
            <person name="Johnson J."/>
            <person name="Barry K.W."/>
            <person name="Grigoriev I.V."/>
            <person name="Nagy L."/>
            <person name="Hibbett D."/>
            <person name="Henrissat B."/>
            <person name="Matheny P.B."/>
            <person name="Labbe J."/>
            <person name="Martin A.F."/>
        </authorList>
    </citation>
    <scope>NUCLEOTIDE SEQUENCE</scope>
    <source>
        <strain evidence="1">BPL698</strain>
    </source>
</reference>
<keyword evidence="2" id="KW-1185">Reference proteome</keyword>
<keyword evidence="1" id="KW-0808">Transferase</keyword>
<evidence type="ECO:0000313" key="2">
    <source>
        <dbReference type="Proteomes" id="UP001207468"/>
    </source>
</evidence>